<keyword evidence="3 10" id="KW-0479">Metal-binding</keyword>
<evidence type="ECO:0000313" key="13">
    <source>
        <dbReference type="Proteomes" id="UP000316988"/>
    </source>
</evidence>
<comment type="pathway">
    <text evidence="10">Carbohydrate degradation; glycolysis; D-glyceraldehyde 3-phosphate and glycerone phosphate from D-glucose: step 3/4.</text>
</comment>
<dbReference type="GO" id="GO:0003872">
    <property type="term" value="F:6-phosphofructokinase activity"/>
    <property type="evidence" value="ECO:0007669"/>
    <property type="project" value="UniProtKB-UniRule"/>
</dbReference>
<dbReference type="PANTHER" id="PTHR45770">
    <property type="entry name" value="ATP-DEPENDENT 6-PHOSPHOFRUCTOKINASE 1"/>
    <property type="match status" value="1"/>
</dbReference>
<proteinExistence type="inferred from homology"/>
<dbReference type="PIRSF" id="PIRSF000534">
    <property type="entry name" value="PPi_PFK_TP0108"/>
    <property type="match status" value="1"/>
</dbReference>
<keyword evidence="5 10" id="KW-0418">Kinase</keyword>
<sequence>MSLADLQVRSLGEARYDSPLAEYVAHRATNAYYVAEDDRVLIDDTISLLASRGDVPLDEVPSYEPGGPRRKIFFDPATTKAGIVTCGGLCPGLNDVIRALVLELFEHYGVTDVTGFRNGYAGLAPGQAPDPIELTPSFVQSIAERGGTVLGSSRGSQEVGVMVDTLVDRGIDILFVIGGDGSMRGAHAIHEEIARRELSIAVVGVPKTIDNDIPLIGTSFGFQTAYAKAAESIKAARVESDAAVGGVAVVKVMGRHAGFVACYSALAYQDADFVLIPEVPFSLDGENGLLAQLAKRVSERGSAVIVLAEGAGQDLIPASRRTDASGNQVLGDFSGLLRARIARDFKDRGMPLTLRHFDPGYLIRSVPADAADSVYCTRLAQVAVHAAMAGRTDIVVGRPRHRFAHVPIEEVTKRTQRVNPDGDLWLSVMESTGQPFTMH</sequence>
<dbReference type="InterPro" id="IPR012004">
    <property type="entry name" value="PyroP-dep_PFK_TP0108"/>
</dbReference>
<keyword evidence="4 10" id="KW-0547">Nucleotide-binding</keyword>
<evidence type="ECO:0000256" key="9">
    <source>
        <dbReference type="ARBA" id="ARBA00048070"/>
    </source>
</evidence>
<evidence type="ECO:0000256" key="5">
    <source>
        <dbReference type="ARBA" id="ARBA00022777"/>
    </source>
</evidence>
<dbReference type="SUPFAM" id="SSF53784">
    <property type="entry name" value="Phosphofructokinase"/>
    <property type="match status" value="1"/>
</dbReference>
<evidence type="ECO:0000256" key="1">
    <source>
        <dbReference type="ARBA" id="ARBA00001946"/>
    </source>
</evidence>
<dbReference type="InterPro" id="IPR035966">
    <property type="entry name" value="PKF_sf"/>
</dbReference>
<dbReference type="InterPro" id="IPR050929">
    <property type="entry name" value="PFKA"/>
</dbReference>
<comment type="similarity">
    <text evidence="10">Belongs to the phosphofructokinase type A (PFKA) family. PPi-dependent PFK group II subfamily. Atypical ATP-dependent clade 'X' sub-subfamily.</text>
</comment>
<dbReference type="HAMAP" id="MF_01981">
    <property type="entry name" value="Phosphofructokinase_II_X"/>
    <property type="match status" value="1"/>
</dbReference>
<feature type="domain" description="Phosphofructokinase" evidence="11">
    <location>
        <begin position="81"/>
        <end position="386"/>
    </location>
</feature>
<keyword evidence="6 10" id="KW-0067">ATP-binding</keyword>
<dbReference type="Gene3D" id="3.40.50.450">
    <property type="match status" value="1"/>
</dbReference>
<feature type="binding site" evidence="10">
    <location>
        <position position="88"/>
    </location>
    <ligand>
        <name>ATP</name>
        <dbReference type="ChEBI" id="CHEBI:30616"/>
    </ligand>
</feature>
<comment type="catalytic activity">
    <reaction evidence="9 10">
        <text>beta-D-fructose 6-phosphate + ATP = beta-D-fructose 1,6-bisphosphate + ADP + H(+)</text>
        <dbReference type="Rhea" id="RHEA:16109"/>
        <dbReference type="ChEBI" id="CHEBI:15378"/>
        <dbReference type="ChEBI" id="CHEBI:30616"/>
        <dbReference type="ChEBI" id="CHEBI:32966"/>
        <dbReference type="ChEBI" id="CHEBI:57634"/>
        <dbReference type="ChEBI" id="CHEBI:456216"/>
        <dbReference type="EC" id="2.7.1.11"/>
    </reaction>
</comment>
<name>A0A554RG31_9ACTN</name>
<dbReference type="NCBIfam" id="NF005301">
    <property type="entry name" value="PRK06830.1"/>
    <property type="match status" value="1"/>
</dbReference>
<dbReference type="PRINTS" id="PR00476">
    <property type="entry name" value="PHFRCTKINASE"/>
</dbReference>
<dbReference type="Pfam" id="PF00365">
    <property type="entry name" value="PFK"/>
    <property type="match status" value="1"/>
</dbReference>
<dbReference type="GO" id="GO:0006002">
    <property type="term" value="P:fructose 6-phosphate metabolic process"/>
    <property type="evidence" value="ECO:0007669"/>
    <property type="project" value="InterPro"/>
</dbReference>
<comment type="function">
    <text evidence="10">Catalyzes the phosphorylation of D-fructose 6-phosphate to fructose 1,6-bisphosphate by ATP, the first committing step of glycolysis.</text>
</comment>
<feature type="binding site" evidence="10">
    <location>
        <begin position="361"/>
        <end position="364"/>
    </location>
    <ligand>
        <name>substrate</name>
    </ligand>
</feature>
<feature type="binding site" evidence="10">
    <location>
        <begin position="154"/>
        <end position="155"/>
    </location>
    <ligand>
        <name>ATP</name>
        <dbReference type="ChEBI" id="CHEBI:30616"/>
    </ligand>
</feature>
<evidence type="ECO:0000256" key="6">
    <source>
        <dbReference type="ARBA" id="ARBA00022840"/>
    </source>
</evidence>
<dbReference type="AlphaFoldDB" id="A0A554RG31"/>
<keyword evidence="8 10" id="KW-0324">Glycolysis</keyword>
<evidence type="ECO:0000256" key="10">
    <source>
        <dbReference type="HAMAP-Rule" id="MF_01981"/>
    </source>
</evidence>
<dbReference type="InterPro" id="IPR022953">
    <property type="entry name" value="ATP_PFK"/>
</dbReference>
<feature type="active site" description="Proton acceptor" evidence="10">
    <location>
        <position position="210"/>
    </location>
</feature>
<accession>A0A554RG31</accession>
<evidence type="ECO:0000256" key="3">
    <source>
        <dbReference type="ARBA" id="ARBA00022723"/>
    </source>
</evidence>
<feature type="site" description="Important for substrate specificity; cannot use PPi as phosphoryl donor" evidence="10">
    <location>
        <position position="181"/>
    </location>
</feature>
<evidence type="ECO:0000259" key="11">
    <source>
        <dbReference type="Pfam" id="PF00365"/>
    </source>
</evidence>
<protein>
    <recommendedName>
        <fullName evidence="10">ATP-dependent 6-phosphofructokinase</fullName>
        <shortName evidence="10">ATP-PFK</shortName>
        <shortName evidence="10">Phosphofructokinase</shortName>
        <ecNumber evidence="10">2.7.1.11</ecNumber>
    </recommendedName>
    <alternativeName>
        <fullName evidence="10">Phosphohexokinase</fullName>
    </alternativeName>
</protein>
<keyword evidence="10" id="KW-0963">Cytoplasm</keyword>
<dbReference type="Proteomes" id="UP000316988">
    <property type="component" value="Unassembled WGS sequence"/>
</dbReference>
<keyword evidence="13" id="KW-1185">Reference proteome</keyword>
<dbReference type="GO" id="GO:0005737">
    <property type="term" value="C:cytoplasm"/>
    <property type="evidence" value="ECO:0007669"/>
    <property type="project" value="UniProtKB-SubCell"/>
</dbReference>
<feature type="binding site" evidence="10">
    <location>
        <begin position="208"/>
        <end position="210"/>
    </location>
    <ligand>
        <name>substrate</name>
    </ligand>
</feature>
<dbReference type="UniPathway" id="UPA00109">
    <property type="reaction ID" value="UER00182"/>
</dbReference>
<evidence type="ECO:0000256" key="2">
    <source>
        <dbReference type="ARBA" id="ARBA00022679"/>
    </source>
</evidence>
<dbReference type="FunFam" id="3.40.50.450:FF:000002">
    <property type="entry name" value="ATP-dependent 6-phosphofructokinase"/>
    <property type="match status" value="1"/>
</dbReference>
<evidence type="ECO:0000256" key="8">
    <source>
        <dbReference type="ARBA" id="ARBA00023152"/>
    </source>
</evidence>
<comment type="subunit">
    <text evidence="10">Homodimer.</text>
</comment>
<comment type="cofactor">
    <cofactor evidence="1 10">
        <name>Mg(2+)</name>
        <dbReference type="ChEBI" id="CHEBI:18420"/>
    </cofactor>
</comment>
<organism evidence="12 13">
    <name type="scientific">Aeromicrobium piscarium</name>
    <dbReference type="NCBI Taxonomy" id="2590901"/>
    <lineage>
        <taxon>Bacteria</taxon>
        <taxon>Bacillati</taxon>
        <taxon>Actinomycetota</taxon>
        <taxon>Actinomycetes</taxon>
        <taxon>Propionibacteriales</taxon>
        <taxon>Nocardioidaceae</taxon>
        <taxon>Aeromicrobium</taxon>
    </lineage>
</organism>
<dbReference type="GO" id="GO:0046872">
    <property type="term" value="F:metal ion binding"/>
    <property type="evidence" value="ECO:0007669"/>
    <property type="project" value="UniProtKB-KW"/>
</dbReference>
<feature type="binding site" evidence="10">
    <location>
        <begin position="179"/>
        <end position="182"/>
    </location>
    <ligand>
        <name>ATP</name>
        <dbReference type="ChEBI" id="CHEBI:30616"/>
    </ligand>
</feature>
<feature type="binding site" evidence="10">
    <location>
        <position position="309"/>
    </location>
    <ligand>
        <name>substrate</name>
    </ligand>
</feature>
<dbReference type="EMBL" id="VLNT01000032">
    <property type="protein sequence ID" value="TSD53133.1"/>
    <property type="molecule type" value="Genomic_DNA"/>
</dbReference>
<keyword evidence="7 10" id="KW-0460">Magnesium</keyword>
<feature type="binding site" evidence="10">
    <location>
        <begin position="253"/>
        <end position="255"/>
    </location>
    <ligand>
        <name>substrate</name>
    </ligand>
</feature>
<dbReference type="InterPro" id="IPR000023">
    <property type="entry name" value="Phosphofructokinase_dom"/>
</dbReference>
<evidence type="ECO:0000256" key="4">
    <source>
        <dbReference type="ARBA" id="ARBA00022741"/>
    </source>
</evidence>
<evidence type="ECO:0000256" key="7">
    <source>
        <dbReference type="ARBA" id="ARBA00022842"/>
    </source>
</evidence>
<dbReference type="EC" id="2.7.1.11" evidence="10"/>
<feature type="binding site" evidence="10">
    <location>
        <position position="180"/>
    </location>
    <ligand>
        <name>Mg(2+)</name>
        <dbReference type="ChEBI" id="CHEBI:18420"/>
        <note>catalytic</note>
    </ligand>
</feature>
<evidence type="ECO:0000313" key="12">
    <source>
        <dbReference type="EMBL" id="TSD53133.1"/>
    </source>
</evidence>
<gene>
    <name evidence="10" type="primary">pfkA</name>
    <name evidence="12" type="ORF">FNM00_18255</name>
</gene>
<comment type="caution">
    <text evidence="12">The sequence shown here is derived from an EMBL/GenBank/DDBJ whole genome shotgun (WGS) entry which is preliminary data.</text>
</comment>
<keyword evidence="2 10" id="KW-0808">Transferase</keyword>
<dbReference type="OrthoDB" id="9802503at2"/>
<reference evidence="12 13" key="1">
    <citation type="submission" date="2019-07" db="EMBL/GenBank/DDBJ databases">
        <authorList>
            <person name="Zhao L.H."/>
        </authorList>
    </citation>
    <scope>NUCLEOTIDE SEQUENCE [LARGE SCALE GENOMIC DNA]</scope>
    <source>
        <strain evidence="12 13">Co35</strain>
    </source>
</reference>
<comment type="subcellular location">
    <subcellularLocation>
        <location evidence="10">Cytoplasm</location>
    </subcellularLocation>
</comment>
<dbReference type="GO" id="GO:0005524">
    <property type="term" value="F:ATP binding"/>
    <property type="evidence" value="ECO:0007669"/>
    <property type="project" value="UniProtKB-KW"/>
</dbReference>